<feature type="chain" id="PRO_5017476468" description="Mos1 transposase HTH domain-containing protein" evidence="1">
    <location>
        <begin position="20"/>
        <end position="320"/>
    </location>
</feature>
<dbReference type="PANTHER" id="PTHR46060">
    <property type="entry name" value="MARINER MOS1 TRANSPOSASE-LIKE PROTEIN"/>
    <property type="match status" value="1"/>
</dbReference>
<evidence type="ECO:0008006" key="4">
    <source>
        <dbReference type="Google" id="ProtNLM"/>
    </source>
</evidence>
<reference evidence="2" key="2">
    <citation type="submission" date="2025-09" db="UniProtKB">
        <authorList>
            <consortium name="Ensembl"/>
        </authorList>
    </citation>
    <scope>IDENTIFICATION</scope>
</reference>
<dbReference type="Proteomes" id="UP000261520">
    <property type="component" value="Unplaced"/>
</dbReference>
<feature type="signal peptide" evidence="1">
    <location>
        <begin position="1"/>
        <end position="19"/>
    </location>
</feature>
<sequence length="320" mass="37269">RLHTHLSLIHFWLLKGANLLKFIRECQLCMLPHVSANKNVYKWAKLFKEGLSSAEDEGRPGRLTEVRSPEDFELLSVGTAHKIVHDDLGYSKVNCRWVPKMLTAEHKRRRVELSQQCLSRYEKDGDEFLKKVVTCDETWVWHYEPESKRQSMKWKHVGSPVKKKFKSQQSTRKVMLTVFWDMQGPVTISFLEKGSTVNSANYCELGHQSKGVILHHDNARPHTAAQTVQTINELGWELLPHPPYSPDLAPSDFYLFGPLKAFTRGTKFESDDEVKSVVSDWLRHQSKDFYAEGIRKLVHRWEKCVTVLGDYVEFFFFFLK</sequence>
<organism evidence="2 3">
    <name type="scientific">Periophthalmus magnuspinnatus</name>
    <dbReference type="NCBI Taxonomy" id="409849"/>
    <lineage>
        <taxon>Eukaryota</taxon>
        <taxon>Metazoa</taxon>
        <taxon>Chordata</taxon>
        <taxon>Craniata</taxon>
        <taxon>Vertebrata</taxon>
        <taxon>Euteleostomi</taxon>
        <taxon>Actinopterygii</taxon>
        <taxon>Neopterygii</taxon>
        <taxon>Teleostei</taxon>
        <taxon>Neoteleostei</taxon>
        <taxon>Acanthomorphata</taxon>
        <taxon>Gobiaria</taxon>
        <taxon>Gobiiformes</taxon>
        <taxon>Gobioidei</taxon>
        <taxon>Gobiidae</taxon>
        <taxon>Oxudercinae</taxon>
        <taxon>Periophthalmus</taxon>
    </lineage>
</organism>
<dbReference type="GO" id="GO:0003676">
    <property type="term" value="F:nucleic acid binding"/>
    <property type="evidence" value="ECO:0007669"/>
    <property type="project" value="InterPro"/>
</dbReference>
<evidence type="ECO:0000256" key="1">
    <source>
        <dbReference type="SAM" id="SignalP"/>
    </source>
</evidence>
<dbReference type="Gene3D" id="3.30.420.10">
    <property type="entry name" value="Ribonuclease H-like superfamily/Ribonuclease H"/>
    <property type="match status" value="1"/>
</dbReference>
<evidence type="ECO:0000313" key="3">
    <source>
        <dbReference type="Proteomes" id="UP000261520"/>
    </source>
</evidence>
<proteinExistence type="predicted"/>
<dbReference type="Ensembl" id="ENSPMGT00000000505.1">
    <property type="protein sequence ID" value="ENSPMGP00000000482.1"/>
    <property type="gene ID" value="ENSPMGG00000000464.1"/>
</dbReference>
<dbReference type="Pfam" id="PF01359">
    <property type="entry name" value="Transposase_1"/>
    <property type="match status" value="1"/>
</dbReference>
<evidence type="ECO:0000313" key="2">
    <source>
        <dbReference type="Ensembl" id="ENSPMGP00000000482.1"/>
    </source>
</evidence>
<dbReference type="AlphaFoldDB" id="A0A3B3Z7A9"/>
<dbReference type="InterPro" id="IPR036397">
    <property type="entry name" value="RNaseH_sf"/>
</dbReference>
<dbReference type="InterPro" id="IPR001888">
    <property type="entry name" value="Transposase_1"/>
</dbReference>
<dbReference type="STRING" id="409849.ENSPMGP00000000482"/>
<keyword evidence="3" id="KW-1185">Reference proteome</keyword>
<keyword evidence="1" id="KW-0732">Signal</keyword>
<reference evidence="2" key="1">
    <citation type="submission" date="2025-08" db="UniProtKB">
        <authorList>
            <consortium name="Ensembl"/>
        </authorList>
    </citation>
    <scope>IDENTIFICATION</scope>
</reference>
<name>A0A3B3Z7A9_9GOBI</name>
<accession>A0A3B3Z7A9</accession>
<dbReference type="InterPro" id="IPR052709">
    <property type="entry name" value="Transposase-MT_Hybrid"/>
</dbReference>
<dbReference type="PANTHER" id="PTHR46060:SF1">
    <property type="entry name" value="MARINER MOS1 TRANSPOSASE-LIKE PROTEIN"/>
    <property type="match status" value="1"/>
</dbReference>
<protein>
    <recommendedName>
        <fullName evidence="4">Mos1 transposase HTH domain-containing protein</fullName>
    </recommendedName>
</protein>